<dbReference type="Proteomes" id="UP001205890">
    <property type="component" value="Unassembled WGS sequence"/>
</dbReference>
<accession>A0ABT1LFW9</accession>
<reference evidence="6 7" key="1">
    <citation type="submission" date="2022-07" db="EMBL/GenBank/DDBJ databases">
        <authorList>
            <person name="Li W.-J."/>
            <person name="Deng Q.-Q."/>
        </authorList>
    </citation>
    <scope>NUCLEOTIDE SEQUENCE [LARGE SCALE GENOMIC DNA]</scope>
    <source>
        <strain evidence="6 7">SYSU M60028</strain>
    </source>
</reference>
<evidence type="ECO:0000256" key="3">
    <source>
        <dbReference type="ARBA" id="ARBA00023002"/>
    </source>
</evidence>
<dbReference type="Gene3D" id="2.140.10.10">
    <property type="entry name" value="Quinoprotein alcohol dehydrogenase-like superfamily"/>
    <property type="match status" value="1"/>
</dbReference>
<dbReference type="RefSeq" id="WP_254743408.1">
    <property type="nucleotide sequence ID" value="NZ_JANCLU010000013.1"/>
</dbReference>
<proteinExistence type="inferred from homology"/>
<dbReference type="SUPFAM" id="SSF50998">
    <property type="entry name" value="Quinoprotein alcohol dehydrogenase-like"/>
    <property type="match status" value="1"/>
</dbReference>
<dbReference type="InterPro" id="IPR018391">
    <property type="entry name" value="PQQ_b-propeller_rpt"/>
</dbReference>
<evidence type="ECO:0000259" key="5">
    <source>
        <dbReference type="Pfam" id="PF01011"/>
    </source>
</evidence>
<feature type="chain" id="PRO_5045720497" evidence="4">
    <location>
        <begin position="28"/>
        <end position="599"/>
    </location>
</feature>
<evidence type="ECO:0000256" key="2">
    <source>
        <dbReference type="ARBA" id="ARBA00008156"/>
    </source>
</evidence>
<organism evidence="6 7">
    <name type="scientific">Alsobacter ponti</name>
    <dbReference type="NCBI Taxonomy" id="2962936"/>
    <lineage>
        <taxon>Bacteria</taxon>
        <taxon>Pseudomonadati</taxon>
        <taxon>Pseudomonadota</taxon>
        <taxon>Alphaproteobacteria</taxon>
        <taxon>Hyphomicrobiales</taxon>
        <taxon>Alsobacteraceae</taxon>
        <taxon>Alsobacter</taxon>
    </lineage>
</organism>
<gene>
    <name evidence="6" type="ORF">NK718_13920</name>
</gene>
<feature type="domain" description="Pyrrolo-quinoline quinone repeat" evidence="5">
    <location>
        <begin position="65"/>
        <end position="380"/>
    </location>
</feature>
<dbReference type="SMART" id="SM00564">
    <property type="entry name" value="PQQ"/>
    <property type="match status" value="4"/>
</dbReference>
<dbReference type="InterPro" id="IPR002372">
    <property type="entry name" value="PQQ_rpt_dom"/>
</dbReference>
<dbReference type="InterPro" id="IPR011047">
    <property type="entry name" value="Quinoprotein_ADH-like_sf"/>
</dbReference>
<evidence type="ECO:0000256" key="1">
    <source>
        <dbReference type="ARBA" id="ARBA00001931"/>
    </source>
</evidence>
<sequence length="599" mass="64321">MASSHRGLRLAFATALLSSVFTIPAFAVDDPAKPGAAATPAAASGASSEVTNERLLNADKEPQNWLMVHKEYNSTRYSPLDQINKDNVKNLKVAFTTAIGGVPGGGNNPTGGLQATPLVNNGFMYVVDAWGSVYKIDVRDGKRGRIVWVMDPGVNKADVWIPSNRGVALYKNFVISVTGPGKVIWTNAETGEQVRSVQVDDPKNGYALTAPPLVIGNKLIVGGSGGDQGARDHVTALDADTGAQLWRTYSVPAPGEPGSETWGGDNNAWMHGGGAFWVTGSYDPETKLTLWGSGQPVPMYDPEYRPGDNLYTNSTLALDTETGKMKWYFQYTPGDFLDFDEVGSKQLINAKVDGQDRKLLGYFGRNGFYYVQDRTNGQFIKASQYVKTLNWTDGIDPKTGKPVEYDPNKKLQTYKIGAPSRRAQGAMTACPHIQGGVNMFPTSYSPKTGLSYGSGIEGCIKVTAVAERSGGKIAWNGGLTEDQKLGGSLTAMDPTTGERKAQTLFEYPAYSGVVSTGGGLVFTATLDGTITAHDDQSLKELWSFNVGSGISAPPMTYAVNGKQYVAILVGHSRVPKGRLGTHPEMQDLQTTSMLYVFSL</sequence>
<comment type="similarity">
    <text evidence="2">Belongs to the bacterial PQQ dehydrogenase family.</text>
</comment>
<feature type="domain" description="Pyrrolo-quinoline quinone repeat" evidence="5">
    <location>
        <begin position="488"/>
        <end position="565"/>
    </location>
</feature>
<evidence type="ECO:0000313" key="7">
    <source>
        <dbReference type="Proteomes" id="UP001205890"/>
    </source>
</evidence>
<dbReference type="PANTHER" id="PTHR32303:SF20">
    <property type="entry name" value="QUINOPROTEIN ETHANOL DEHYDROGENASE"/>
    <property type="match status" value="1"/>
</dbReference>
<dbReference type="Pfam" id="PF01011">
    <property type="entry name" value="PQQ"/>
    <property type="match status" value="2"/>
</dbReference>
<dbReference type="EMBL" id="JANCLU010000013">
    <property type="protein sequence ID" value="MCP8939620.1"/>
    <property type="molecule type" value="Genomic_DNA"/>
</dbReference>
<comment type="cofactor">
    <cofactor evidence="1">
        <name>pyrroloquinoline quinone</name>
        <dbReference type="ChEBI" id="CHEBI:58442"/>
    </cofactor>
</comment>
<keyword evidence="4" id="KW-0732">Signal</keyword>
<evidence type="ECO:0000313" key="6">
    <source>
        <dbReference type="EMBL" id="MCP8939620.1"/>
    </source>
</evidence>
<comment type="caution">
    <text evidence="6">The sequence shown here is derived from an EMBL/GenBank/DDBJ whole genome shotgun (WGS) entry which is preliminary data.</text>
</comment>
<dbReference type="PANTHER" id="PTHR32303">
    <property type="entry name" value="QUINOPROTEIN ALCOHOL DEHYDROGENASE (CYTOCHROME C)"/>
    <property type="match status" value="1"/>
</dbReference>
<keyword evidence="7" id="KW-1185">Reference proteome</keyword>
<name>A0ABT1LFW9_9HYPH</name>
<protein>
    <submittedName>
        <fullName evidence="6">PQQ-binding-like beta-propeller repeat protein</fullName>
    </submittedName>
</protein>
<evidence type="ECO:0000256" key="4">
    <source>
        <dbReference type="SAM" id="SignalP"/>
    </source>
</evidence>
<feature type="signal peptide" evidence="4">
    <location>
        <begin position="1"/>
        <end position="27"/>
    </location>
</feature>
<keyword evidence="3" id="KW-0560">Oxidoreductase</keyword>